<feature type="transmembrane region" description="Helical" evidence="7">
    <location>
        <begin position="165"/>
        <end position="196"/>
    </location>
</feature>
<feature type="transmembrane region" description="Helical" evidence="7">
    <location>
        <begin position="136"/>
        <end position="153"/>
    </location>
</feature>
<feature type="transmembrane region" description="Helical" evidence="7">
    <location>
        <begin position="452"/>
        <end position="471"/>
    </location>
</feature>
<dbReference type="RefSeq" id="WP_109330453.1">
    <property type="nucleotide sequence ID" value="NZ_CP029354.1"/>
</dbReference>
<dbReference type="PANTHER" id="PTHR33567">
    <property type="entry name" value="CHROMATE ION TRANSPORTER (EUROFUNG)"/>
    <property type="match status" value="1"/>
</dbReference>
<gene>
    <name evidence="8" type="ORF">DEW08_19655</name>
</gene>
<evidence type="ECO:0000256" key="1">
    <source>
        <dbReference type="ARBA" id="ARBA00004651"/>
    </source>
</evidence>
<dbReference type="InterPro" id="IPR003370">
    <property type="entry name" value="Chromate_transpt"/>
</dbReference>
<evidence type="ECO:0000313" key="9">
    <source>
        <dbReference type="Proteomes" id="UP000245629"/>
    </source>
</evidence>
<keyword evidence="6 7" id="KW-0472">Membrane</keyword>
<dbReference type="KEGG" id="azz:DEW08_19655"/>
<evidence type="ECO:0000256" key="2">
    <source>
        <dbReference type="ARBA" id="ARBA00005262"/>
    </source>
</evidence>
<feature type="transmembrane region" description="Helical" evidence="7">
    <location>
        <begin position="274"/>
        <end position="294"/>
    </location>
</feature>
<keyword evidence="4 7" id="KW-0812">Transmembrane</keyword>
<evidence type="ECO:0000256" key="4">
    <source>
        <dbReference type="ARBA" id="ARBA00022692"/>
    </source>
</evidence>
<evidence type="ECO:0000256" key="6">
    <source>
        <dbReference type="ARBA" id="ARBA00023136"/>
    </source>
</evidence>
<dbReference type="NCBIfam" id="TIGR00937">
    <property type="entry name" value="2A51"/>
    <property type="match status" value="1"/>
</dbReference>
<feature type="transmembrane region" description="Helical" evidence="7">
    <location>
        <begin position="103"/>
        <end position="124"/>
    </location>
</feature>
<feature type="transmembrane region" description="Helical" evidence="7">
    <location>
        <begin position="424"/>
        <end position="446"/>
    </location>
</feature>
<comment type="subcellular location">
    <subcellularLocation>
        <location evidence="1">Cell membrane</location>
        <topology evidence="1">Multi-pass membrane protein</topology>
    </subcellularLocation>
</comment>
<dbReference type="AlphaFoldDB" id="A0A2S2CV13"/>
<evidence type="ECO:0000256" key="3">
    <source>
        <dbReference type="ARBA" id="ARBA00022475"/>
    </source>
</evidence>
<dbReference type="PANTHER" id="PTHR33567:SF3">
    <property type="entry name" value="CHROMATE ION TRANSPORTER (EUROFUNG)"/>
    <property type="match status" value="1"/>
</dbReference>
<name>A0A2S2CV13_9PROT</name>
<reference evidence="9" key="1">
    <citation type="submission" date="2018-05" db="EMBL/GenBank/DDBJ databases">
        <title>Azospirillum thermophila sp. nov., a novel isolated from hot spring.</title>
        <authorList>
            <person name="Zhao Z."/>
        </authorList>
    </citation>
    <scope>NUCLEOTIDE SEQUENCE [LARGE SCALE GENOMIC DNA]</scope>
    <source>
        <strain evidence="9">CFH 70021</strain>
    </source>
</reference>
<sequence length="472" mass="49594">MSTHAPSPGTGPGPVPATGAAAALRHPSLGEALRVWARVAALSFGGPAGQIAVMHRIVVEEKRWIGETRFLHALNYCMLLPGPEAQQLAVYIGWLMHRTAGGLIAGTLFVLPGLLSIMALSWIYALYGRVPVVEGLFFGLKAAVLAVVLEAVVRVGRRALRNGTMLALAALAFIGLFLFDAPFPGIIAAAGLIGWIGGRRGLPAFRTGGGHAGFARQLADSESLLGEETPDHARPSLGWSLKVSAVCLVLWLAPIALLLAVFGPADVYSRVALFFSKMAVVTFGGAYAVLAYVAQQAVETYGWLRPGEMMDGLGMAETTPGPLIMVVQFVGFMAGFREPGSLPPLLAGTLAGLLTTWVTFVPCFLWIFLGAPFVEALRGNRALGGALSAITAAVVGVILNLAVWFGLHVLFHDRQTVALGWLRVDLPVLSSVDPAALLLTAAALLAVFRFRLGILVTLAGCSAAGLLLRLIG</sequence>
<keyword evidence="9" id="KW-1185">Reference proteome</keyword>
<dbReference type="EMBL" id="CP029354">
    <property type="protein sequence ID" value="AWK88309.1"/>
    <property type="molecule type" value="Genomic_DNA"/>
</dbReference>
<proteinExistence type="inferred from homology"/>
<evidence type="ECO:0000256" key="7">
    <source>
        <dbReference type="SAM" id="Phobius"/>
    </source>
</evidence>
<dbReference type="PIRSF" id="PIRSF004810">
    <property type="entry name" value="ChrA"/>
    <property type="match status" value="1"/>
</dbReference>
<comment type="similarity">
    <text evidence="2">Belongs to the chromate ion transporter (CHR) (TC 2.A.51) family.</text>
</comment>
<evidence type="ECO:0000256" key="5">
    <source>
        <dbReference type="ARBA" id="ARBA00022989"/>
    </source>
</evidence>
<dbReference type="GO" id="GO:0005886">
    <property type="term" value="C:plasma membrane"/>
    <property type="evidence" value="ECO:0007669"/>
    <property type="project" value="UniProtKB-SubCell"/>
</dbReference>
<feature type="transmembrane region" description="Helical" evidence="7">
    <location>
        <begin position="389"/>
        <end position="412"/>
    </location>
</feature>
<dbReference type="Proteomes" id="UP000245629">
    <property type="component" value="Chromosome 3"/>
</dbReference>
<feature type="transmembrane region" description="Helical" evidence="7">
    <location>
        <begin position="243"/>
        <end position="262"/>
    </location>
</feature>
<organism evidence="8 9">
    <name type="scientific">Azospirillum thermophilum</name>
    <dbReference type="NCBI Taxonomy" id="2202148"/>
    <lineage>
        <taxon>Bacteria</taxon>
        <taxon>Pseudomonadati</taxon>
        <taxon>Pseudomonadota</taxon>
        <taxon>Alphaproteobacteria</taxon>
        <taxon>Rhodospirillales</taxon>
        <taxon>Azospirillaceae</taxon>
        <taxon>Azospirillum</taxon>
    </lineage>
</organism>
<dbReference type="GO" id="GO:0015109">
    <property type="term" value="F:chromate transmembrane transporter activity"/>
    <property type="evidence" value="ECO:0007669"/>
    <property type="project" value="InterPro"/>
</dbReference>
<evidence type="ECO:0000313" key="8">
    <source>
        <dbReference type="EMBL" id="AWK88309.1"/>
    </source>
</evidence>
<dbReference type="OrthoDB" id="8969999at2"/>
<dbReference type="InterPro" id="IPR014047">
    <property type="entry name" value="Chr_Tranpt_l_chain"/>
</dbReference>
<accession>A0A2S2CV13</accession>
<feature type="transmembrane region" description="Helical" evidence="7">
    <location>
        <begin position="314"/>
        <end position="333"/>
    </location>
</feature>
<keyword evidence="3" id="KW-1003">Cell membrane</keyword>
<protein>
    <submittedName>
        <fullName evidence="8">Chromate transporter</fullName>
    </submittedName>
</protein>
<dbReference type="Pfam" id="PF02417">
    <property type="entry name" value="Chromate_transp"/>
    <property type="match status" value="2"/>
</dbReference>
<feature type="transmembrane region" description="Helical" evidence="7">
    <location>
        <begin position="345"/>
        <end position="369"/>
    </location>
</feature>
<keyword evidence="5 7" id="KW-1133">Transmembrane helix</keyword>